<evidence type="ECO:0000313" key="4">
    <source>
        <dbReference type="RefSeq" id="XP_020821029.1"/>
    </source>
</evidence>
<gene>
    <name evidence="4" type="primary">FAM220A</name>
</gene>
<dbReference type="AlphaFoldDB" id="A0A6P5IR26"/>
<dbReference type="InterPro" id="IPR002110">
    <property type="entry name" value="Ankyrin_rpt"/>
</dbReference>
<sequence>MISCTMYILRSTEYIRLTVTKYYFWVYCFIRWKLMRDRRTTLGSCLINMKGEEDIDSNKLFCKVNERQQKEIPYLSDTCSWSNKPRADFNRSLHKELFSSEMKNYLSRADLLPHIGNKMPPYLRKSTRRNSTKAAAQKESVNVVFPVKEHFAKIFCGINEAVVSDWLERAICSINDLREWCHIGDNFVRFANFWLSELSYKQKVNLLQLEMGLFEDELQSAFFEELGTELQLSHLHAVLSATLCEYPEVLLNDETKYVFLDYLNLMSSEQTIEYKKMLSSLKCTTNNLQIALWLLALRAFALASLWHAVVKFYKAVVSSQLPPGLPNKSSVSATRKQKSELFKERAFQCIQLGYVDVLHYLIKSHQIDLNVVDENNRNMIFLSIIYNQPKILEYFLNMEPPIPNVNQAAENGNTPLHAAVNTRKADIMSLLLRFAEIDVNAPNHQCNGATALHLAIVYGRLDICYLLLKAEADPEIPMGEFTPLQLVQQMGNKVIESLISFHVNKLKKGK</sequence>
<dbReference type="CTD" id="84792"/>
<dbReference type="KEGG" id="pcw:110193507"/>
<dbReference type="Pfam" id="PF15487">
    <property type="entry name" value="FAM220"/>
    <property type="match status" value="1"/>
</dbReference>
<dbReference type="RefSeq" id="XP_020821029.1">
    <property type="nucleotide sequence ID" value="XM_020965370.1"/>
</dbReference>
<dbReference type="Gene3D" id="1.25.40.20">
    <property type="entry name" value="Ankyrin repeat-containing domain"/>
    <property type="match status" value="1"/>
</dbReference>
<dbReference type="PROSITE" id="PS50297">
    <property type="entry name" value="ANK_REP_REGION"/>
    <property type="match status" value="2"/>
</dbReference>
<evidence type="ECO:0000259" key="2">
    <source>
        <dbReference type="Pfam" id="PF15487"/>
    </source>
</evidence>
<dbReference type="GeneID" id="110193507"/>
<accession>A0A6P5IR26</accession>
<dbReference type="SMART" id="SM00248">
    <property type="entry name" value="ANK"/>
    <property type="match status" value="3"/>
</dbReference>
<reference evidence="4" key="1">
    <citation type="submission" date="2025-08" db="UniProtKB">
        <authorList>
            <consortium name="RefSeq"/>
        </authorList>
    </citation>
    <scope>IDENTIFICATION</scope>
    <source>
        <tissue evidence="4">Spleen</tissue>
    </source>
</reference>
<dbReference type="GO" id="GO:0005634">
    <property type="term" value="C:nucleus"/>
    <property type="evidence" value="ECO:0007669"/>
    <property type="project" value="TreeGrafter"/>
</dbReference>
<feature type="domain" description="SIPAR" evidence="2">
    <location>
        <begin position="36"/>
        <end position="303"/>
    </location>
</feature>
<dbReference type="GO" id="GO:0097677">
    <property type="term" value="F:STAT family protein binding"/>
    <property type="evidence" value="ECO:0007669"/>
    <property type="project" value="TreeGrafter"/>
</dbReference>
<feature type="repeat" description="ANK" evidence="1">
    <location>
        <begin position="447"/>
        <end position="479"/>
    </location>
</feature>
<dbReference type="InterPro" id="IPR029155">
    <property type="entry name" value="SIPAR"/>
</dbReference>
<dbReference type="InterPro" id="IPR040355">
    <property type="entry name" value="FAM220A"/>
</dbReference>
<keyword evidence="3" id="KW-1185">Reference proteome</keyword>
<dbReference type="InParanoid" id="A0A6P5IR26"/>
<dbReference type="GO" id="GO:0000122">
    <property type="term" value="P:negative regulation of transcription by RNA polymerase II"/>
    <property type="evidence" value="ECO:0007669"/>
    <property type="project" value="TreeGrafter"/>
</dbReference>
<dbReference type="Pfam" id="PF12796">
    <property type="entry name" value="Ank_2"/>
    <property type="match status" value="1"/>
</dbReference>
<dbReference type="PANTHER" id="PTHR31980">
    <property type="entry name" value="PROTEIN FAM220A"/>
    <property type="match status" value="1"/>
</dbReference>
<protein>
    <submittedName>
        <fullName evidence="4">Protein FAM220A isoform X1</fullName>
    </submittedName>
</protein>
<organism evidence="3 4">
    <name type="scientific">Phascolarctos cinereus</name>
    <name type="common">Koala</name>
    <dbReference type="NCBI Taxonomy" id="38626"/>
    <lineage>
        <taxon>Eukaryota</taxon>
        <taxon>Metazoa</taxon>
        <taxon>Chordata</taxon>
        <taxon>Craniata</taxon>
        <taxon>Vertebrata</taxon>
        <taxon>Euteleostomi</taxon>
        <taxon>Mammalia</taxon>
        <taxon>Metatheria</taxon>
        <taxon>Diprotodontia</taxon>
        <taxon>Phascolarctidae</taxon>
        <taxon>Phascolarctos</taxon>
    </lineage>
</organism>
<dbReference type="Proteomes" id="UP000515140">
    <property type="component" value="Unplaced"/>
</dbReference>
<evidence type="ECO:0000313" key="3">
    <source>
        <dbReference type="Proteomes" id="UP000515140"/>
    </source>
</evidence>
<dbReference type="PROSITE" id="PS50088">
    <property type="entry name" value="ANK_REPEAT"/>
    <property type="match status" value="2"/>
</dbReference>
<feature type="repeat" description="ANK" evidence="1">
    <location>
        <begin position="411"/>
        <end position="433"/>
    </location>
</feature>
<proteinExistence type="predicted"/>
<dbReference type="SUPFAM" id="SSF48403">
    <property type="entry name" value="Ankyrin repeat"/>
    <property type="match status" value="1"/>
</dbReference>
<keyword evidence="1" id="KW-0040">ANK repeat</keyword>
<name>A0A6P5IR26_PHACI</name>
<dbReference type="FunCoup" id="A0A6P5IR26">
    <property type="interactions" value="365"/>
</dbReference>
<dbReference type="InterPro" id="IPR036770">
    <property type="entry name" value="Ankyrin_rpt-contain_sf"/>
</dbReference>
<evidence type="ECO:0000256" key="1">
    <source>
        <dbReference type="PROSITE-ProRule" id="PRU00023"/>
    </source>
</evidence>
<dbReference type="PANTHER" id="PTHR31980:SF1">
    <property type="entry name" value="PROTEIN FAM220A"/>
    <property type="match status" value="1"/>
</dbReference>